<dbReference type="GO" id="GO:0005874">
    <property type="term" value="C:microtubule"/>
    <property type="evidence" value="ECO:0007669"/>
    <property type="project" value="UniProtKB-KW"/>
</dbReference>
<evidence type="ECO:0000313" key="9">
    <source>
        <dbReference type="Proteomes" id="UP000685013"/>
    </source>
</evidence>
<feature type="compositionally biased region" description="Polar residues" evidence="6">
    <location>
        <begin position="221"/>
        <end position="234"/>
    </location>
</feature>
<evidence type="ECO:0000256" key="4">
    <source>
        <dbReference type="ARBA" id="ARBA00022701"/>
    </source>
</evidence>
<feature type="compositionally biased region" description="Polar residues" evidence="6">
    <location>
        <begin position="273"/>
        <end position="288"/>
    </location>
</feature>
<feature type="domain" description="TPX2 C-terminal" evidence="7">
    <location>
        <begin position="327"/>
        <end position="401"/>
    </location>
</feature>
<evidence type="ECO:0000256" key="3">
    <source>
        <dbReference type="ARBA" id="ARBA00022490"/>
    </source>
</evidence>
<evidence type="ECO:0000256" key="2">
    <source>
        <dbReference type="ARBA" id="ARBA00005885"/>
    </source>
</evidence>
<protein>
    <submittedName>
        <fullName evidence="8">Protein WVD2-like 4</fullName>
    </submittedName>
</protein>
<keyword evidence="3" id="KW-0963">Cytoplasm</keyword>
<comment type="similarity">
    <text evidence="2">Belongs to the TPX2 family.</text>
</comment>
<dbReference type="Proteomes" id="UP000685013">
    <property type="component" value="Chromosome 6"/>
</dbReference>
<dbReference type="PANTHER" id="PTHR31358:SF30">
    <property type="entry name" value="PROTEIN WVD2-LIKE 4"/>
    <property type="match status" value="1"/>
</dbReference>
<gene>
    <name evidence="8" type="primary">WDL4</name>
    <name evidence="8" type="ORF">SDJN03_09816</name>
</gene>
<feature type="compositionally biased region" description="Polar residues" evidence="6">
    <location>
        <begin position="127"/>
        <end position="140"/>
    </location>
</feature>
<feature type="region of interest" description="Disordered" evidence="6">
    <location>
        <begin position="124"/>
        <end position="235"/>
    </location>
</feature>
<evidence type="ECO:0000313" key="8">
    <source>
        <dbReference type="EMBL" id="KAG6596636.1"/>
    </source>
</evidence>
<feature type="compositionally biased region" description="Basic and acidic residues" evidence="6">
    <location>
        <begin position="198"/>
        <end position="207"/>
    </location>
</feature>
<dbReference type="Pfam" id="PF06886">
    <property type="entry name" value="TPX2"/>
    <property type="match status" value="1"/>
</dbReference>
<feature type="region of interest" description="Disordered" evidence="6">
    <location>
        <begin position="269"/>
        <end position="324"/>
    </location>
</feature>
<feature type="compositionally biased region" description="Polar residues" evidence="6">
    <location>
        <begin position="421"/>
        <end position="439"/>
    </location>
</feature>
<feature type="region of interest" description="Disordered" evidence="6">
    <location>
        <begin position="360"/>
        <end position="536"/>
    </location>
</feature>
<dbReference type="PANTHER" id="PTHR31358">
    <property type="entry name" value="PROTEIN WVD2-LIKE 4"/>
    <property type="match status" value="1"/>
</dbReference>
<comment type="subcellular location">
    <subcellularLocation>
        <location evidence="1">Cytoplasm</location>
        <location evidence="1">Cytoskeleton</location>
    </subcellularLocation>
</comment>
<dbReference type="InterPro" id="IPR027329">
    <property type="entry name" value="TPX2_C"/>
</dbReference>
<reference evidence="8 9" key="1">
    <citation type="journal article" date="2021" name="Hortic Res">
        <title>The domestication of Cucurbita argyrosperma as revealed by the genome of its wild relative.</title>
        <authorList>
            <person name="Barrera-Redondo J."/>
            <person name="Sanchez-de la Vega G."/>
            <person name="Aguirre-Liguori J.A."/>
            <person name="Castellanos-Morales G."/>
            <person name="Gutierrez-Guerrero Y.T."/>
            <person name="Aguirre-Dugua X."/>
            <person name="Aguirre-Planter E."/>
            <person name="Tenaillon M.I."/>
            <person name="Lira-Saade R."/>
            <person name="Eguiarte L.E."/>
        </authorList>
    </citation>
    <scope>NUCLEOTIDE SEQUENCE [LARGE SCALE GENOMIC DNA]</scope>
    <source>
        <strain evidence="8">JBR-2021</strain>
    </source>
</reference>
<comment type="caution">
    <text evidence="8">The sequence shown here is derived from an EMBL/GenBank/DDBJ whole genome shotgun (WGS) entry which is preliminary data.</text>
</comment>
<keyword evidence="4" id="KW-0493">Microtubule</keyword>
<organism evidence="8 9">
    <name type="scientific">Cucurbita argyrosperma subsp. sororia</name>
    <dbReference type="NCBI Taxonomy" id="37648"/>
    <lineage>
        <taxon>Eukaryota</taxon>
        <taxon>Viridiplantae</taxon>
        <taxon>Streptophyta</taxon>
        <taxon>Embryophyta</taxon>
        <taxon>Tracheophyta</taxon>
        <taxon>Spermatophyta</taxon>
        <taxon>Magnoliopsida</taxon>
        <taxon>eudicotyledons</taxon>
        <taxon>Gunneridae</taxon>
        <taxon>Pentapetalae</taxon>
        <taxon>rosids</taxon>
        <taxon>fabids</taxon>
        <taxon>Cucurbitales</taxon>
        <taxon>Cucurbitaceae</taxon>
        <taxon>Cucurbiteae</taxon>
        <taxon>Cucurbita</taxon>
    </lineage>
</organism>
<evidence type="ECO:0000256" key="6">
    <source>
        <dbReference type="SAM" id="MobiDB-lite"/>
    </source>
</evidence>
<sequence>MDGQDSLSQIYDSIPSIFPAGCDSSCSVGLSDWAPPPSPNVETNHVARSCHVSYIIESQNPHTQFVLGRVLIDFVMESENGVIEMPQVDNSAVVLTNEGEIVDDSGQKAPALNEILEPVAETEHISSSKTKIQATATVPKSKSVKASKEPGTAVGSLKKNKLAKEKPSLTGLAQSPRPNRRALSQSLSFPARGGGSDVMDKSIDKYPVKTATKRTGENGIKSRTQISDGSQFKNPLNRVISKGVNKNTGNSAQRSSLASISGHCSSVPMKNAMVNSTSDSPLSESAVSVEQKPKPGKTTVPPSEDDDAHSTSSSATPHARRNSCPGFAFRLDERAEKRKEFFLKLEEKIQAKEVEITNMQAKSKESQQAEIKQLRKSMTFKATPMPNFYKEPPPKPDLKKIPTTRPISPKLGRNKSLATEVGTSVHSPGQNSEPSNSPKAFQAKSDKENVSLKKPAKKPQTKLQPNDTEGASIKPKPKINKPERQHSNPVVAGTTKQQDVQPIDRLESNDSGPPNKEEPTTAASPEIMAAEISVGG</sequence>
<name>A0AAV6NFW0_9ROSI</name>
<evidence type="ECO:0000256" key="1">
    <source>
        <dbReference type="ARBA" id="ARBA00004245"/>
    </source>
</evidence>
<dbReference type="InterPro" id="IPR044833">
    <property type="entry name" value="WDL5/6"/>
</dbReference>
<feature type="non-terminal residue" evidence="8">
    <location>
        <position position="1"/>
    </location>
</feature>
<evidence type="ECO:0000256" key="5">
    <source>
        <dbReference type="ARBA" id="ARBA00023212"/>
    </source>
</evidence>
<dbReference type="GO" id="GO:0008017">
    <property type="term" value="F:microtubule binding"/>
    <property type="evidence" value="ECO:0007669"/>
    <property type="project" value="InterPro"/>
</dbReference>
<keyword evidence="5" id="KW-0206">Cytoskeleton</keyword>
<proteinExistence type="inferred from homology"/>
<accession>A0AAV6NFW0</accession>
<feature type="compositionally biased region" description="Polar residues" evidence="6">
    <location>
        <begin position="171"/>
        <end position="188"/>
    </location>
</feature>
<dbReference type="EMBL" id="JAGKQH010000006">
    <property type="protein sequence ID" value="KAG6596636.1"/>
    <property type="molecule type" value="Genomic_DNA"/>
</dbReference>
<keyword evidence="9" id="KW-1185">Reference proteome</keyword>
<evidence type="ECO:0000259" key="7">
    <source>
        <dbReference type="Pfam" id="PF06886"/>
    </source>
</evidence>
<dbReference type="AlphaFoldDB" id="A0AAV6NFW0"/>